<protein>
    <recommendedName>
        <fullName evidence="4">DUF389 domain-containing protein</fullName>
    </recommendedName>
</protein>
<accession>A0AAV3UCB2</accession>
<dbReference type="InterPro" id="IPR005240">
    <property type="entry name" value="DUF389"/>
</dbReference>
<evidence type="ECO:0000313" key="3">
    <source>
        <dbReference type="Proteomes" id="UP001501729"/>
    </source>
</evidence>
<reference evidence="2 3" key="1">
    <citation type="journal article" date="2019" name="Int. J. Syst. Evol. Microbiol.">
        <title>The Global Catalogue of Microorganisms (GCM) 10K type strain sequencing project: providing services to taxonomists for standard genome sequencing and annotation.</title>
        <authorList>
            <consortium name="The Broad Institute Genomics Platform"/>
            <consortium name="The Broad Institute Genome Sequencing Center for Infectious Disease"/>
            <person name="Wu L."/>
            <person name="Ma J."/>
        </authorList>
    </citation>
    <scope>NUCLEOTIDE SEQUENCE [LARGE SCALE GENOMIC DNA]</scope>
    <source>
        <strain evidence="2 3">JCM 17504</strain>
    </source>
</reference>
<keyword evidence="3" id="KW-1185">Reference proteome</keyword>
<name>A0AAV3UCB2_9EURY</name>
<dbReference type="AlphaFoldDB" id="A0AAV3UCB2"/>
<comment type="caution">
    <text evidence="2">The sequence shown here is derived from an EMBL/GenBank/DDBJ whole genome shotgun (WGS) entry which is preliminary data.</text>
</comment>
<dbReference type="Proteomes" id="UP001501729">
    <property type="component" value="Unassembled WGS sequence"/>
</dbReference>
<gene>
    <name evidence="2" type="ORF">GCM10025751_04810</name>
</gene>
<feature type="transmembrane region" description="Helical" evidence="1">
    <location>
        <begin position="114"/>
        <end position="147"/>
    </location>
</feature>
<evidence type="ECO:0008006" key="4">
    <source>
        <dbReference type="Google" id="ProtNLM"/>
    </source>
</evidence>
<dbReference type="EMBL" id="BAABKX010000001">
    <property type="protein sequence ID" value="GAA5041983.1"/>
    <property type="molecule type" value="Genomic_DNA"/>
</dbReference>
<dbReference type="PANTHER" id="PTHR20992">
    <property type="entry name" value="AT15442P-RELATED"/>
    <property type="match status" value="1"/>
</dbReference>
<dbReference type="Pfam" id="PF04087">
    <property type="entry name" value="DUF389"/>
    <property type="match status" value="1"/>
</dbReference>
<evidence type="ECO:0000313" key="2">
    <source>
        <dbReference type="EMBL" id="GAA5041983.1"/>
    </source>
</evidence>
<sequence>MDVMAISERARERTVEFLDDEGLDYTISDHTDGSAESARISFPVPTHHVEPLRAKLEDCGVEDDIYTVVTKPEAIVSARFDHLDKRYESVGTFGHQRVARGELHSKAADLIPDMVVFGIMTAISAFVGTAGVLLSFLSVMVGSMVIAPLLGPSMATSVATVIDDQDLFTTSARMQLIGGAISAASAVAFRPLRQVHANWDEWHRHYGEFGT</sequence>
<dbReference type="PANTHER" id="PTHR20992:SF9">
    <property type="entry name" value="AT15442P-RELATED"/>
    <property type="match status" value="1"/>
</dbReference>
<proteinExistence type="predicted"/>
<keyword evidence="1" id="KW-0812">Transmembrane</keyword>
<keyword evidence="1" id="KW-0472">Membrane</keyword>
<organism evidence="2 3">
    <name type="scientific">Haladaptatus pallidirubidus</name>
    <dbReference type="NCBI Taxonomy" id="1008152"/>
    <lineage>
        <taxon>Archaea</taxon>
        <taxon>Methanobacteriati</taxon>
        <taxon>Methanobacteriota</taxon>
        <taxon>Stenosarchaea group</taxon>
        <taxon>Halobacteria</taxon>
        <taxon>Halobacteriales</taxon>
        <taxon>Haladaptataceae</taxon>
        <taxon>Haladaptatus</taxon>
    </lineage>
</organism>
<keyword evidence="1" id="KW-1133">Transmembrane helix</keyword>
<evidence type="ECO:0000256" key="1">
    <source>
        <dbReference type="SAM" id="Phobius"/>
    </source>
</evidence>